<evidence type="ECO:0000256" key="2">
    <source>
        <dbReference type="ARBA" id="ARBA00022803"/>
    </source>
</evidence>
<dbReference type="PANTHER" id="PTHR44858:SF1">
    <property type="entry name" value="UDP-N-ACETYLGLUCOSAMINE--PEPTIDE N-ACETYLGLUCOSAMINYLTRANSFERASE SPINDLY-RELATED"/>
    <property type="match status" value="1"/>
</dbReference>
<dbReference type="Gene3D" id="1.25.40.10">
    <property type="entry name" value="Tetratricopeptide repeat domain"/>
    <property type="match status" value="2"/>
</dbReference>
<dbReference type="Pfam" id="PF13432">
    <property type="entry name" value="TPR_16"/>
    <property type="match status" value="1"/>
</dbReference>
<dbReference type="PROSITE" id="PS50005">
    <property type="entry name" value="TPR"/>
    <property type="match status" value="4"/>
</dbReference>
<evidence type="ECO:0000256" key="3">
    <source>
        <dbReference type="PROSITE-ProRule" id="PRU00339"/>
    </source>
</evidence>
<evidence type="ECO:0000313" key="6">
    <source>
        <dbReference type="Proteomes" id="UP000317318"/>
    </source>
</evidence>
<dbReference type="AlphaFoldDB" id="A0A517R4S4"/>
<dbReference type="Pfam" id="PF00515">
    <property type="entry name" value="TPR_1"/>
    <property type="match status" value="1"/>
</dbReference>
<dbReference type="Pfam" id="PF07719">
    <property type="entry name" value="TPR_2"/>
    <property type="match status" value="1"/>
</dbReference>
<protein>
    <submittedName>
        <fullName evidence="5">Lipoprotein NlpI</fullName>
    </submittedName>
</protein>
<dbReference type="EMBL" id="CP036268">
    <property type="protein sequence ID" value="QDT38877.1"/>
    <property type="molecule type" value="Genomic_DNA"/>
</dbReference>
<feature type="signal peptide" evidence="4">
    <location>
        <begin position="1"/>
        <end position="33"/>
    </location>
</feature>
<feature type="chain" id="PRO_5021769254" evidence="4">
    <location>
        <begin position="34"/>
        <end position="482"/>
    </location>
</feature>
<dbReference type="SUPFAM" id="SSF48452">
    <property type="entry name" value="TPR-like"/>
    <property type="match status" value="2"/>
</dbReference>
<evidence type="ECO:0000256" key="1">
    <source>
        <dbReference type="ARBA" id="ARBA00022737"/>
    </source>
</evidence>
<dbReference type="PROSITE" id="PS50293">
    <property type="entry name" value="TPR_REGION"/>
    <property type="match status" value="1"/>
</dbReference>
<dbReference type="PANTHER" id="PTHR44858">
    <property type="entry name" value="TETRATRICOPEPTIDE REPEAT PROTEIN 6"/>
    <property type="match status" value="1"/>
</dbReference>
<accession>A0A517R4S4</accession>
<keyword evidence="2 3" id="KW-0802">TPR repeat</keyword>
<dbReference type="Proteomes" id="UP000317318">
    <property type="component" value="Chromosome"/>
</dbReference>
<keyword evidence="4" id="KW-0732">Signal</keyword>
<dbReference type="InterPro" id="IPR050498">
    <property type="entry name" value="Ycf3"/>
</dbReference>
<feature type="repeat" description="TPR" evidence="3">
    <location>
        <begin position="299"/>
        <end position="332"/>
    </location>
</feature>
<evidence type="ECO:0000313" key="5">
    <source>
        <dbReference type="EMBL" id="QDT38877.1"/>
    </source>
</evidence>
<feature type="repeat" description="TPR" evidence="3">
    <location>
        <begin position="163"/>
        <end position="196"/>
    </location>
</feature>
<gene>
    <name evidence="5" type="primary">nlpI</name>
    <name evidence="5" type="ORF">Pan189_32760</name>
</gene>
<organism evidence="5 6">
    <name type="scientific">Stratiformator vulcanicus</name>
    <dbReference type="NCBI Taxonomy" id="2527980"/>
    <lineage>
        <taxon>Bacteria</taxon>
        <taxon>Pseudomonadati</taxon>
        <taxon>Planctomycetota</taxon>
        <taxon>Planctomycetia</taxon>
        <taxon>Planctomycetales</taxon>
        <taxon>Planctomycetaceae</taxon>
        <taxon>Stratiformator</taxon>
    </lineage>
</organism>
<name>A0A517R4S4_9PLAN</name>
<dbReference type="RefSeq" id="WP_145364938.1">
    <property type="nucleotide sequence ID" value="NZ_CP036268.1"/>
</dbReference>
<proteinExistence type="predicted"/>
<keyword evidence="1" id="KW-0677">Repeat</keyword>
<keyword evidence="5" id="KW-0449">Lipoprotein</keyword>
<reference evidence="5 6" key="1">
    <citation type="submission" date="2019-02" db="EMBL/GenBank/DDBJ databases">
        <title>Deep-cultivation of Planctomycetes and their phenomic and genomic characterization uncovers novel biology.</title>
        <authorList>
            <person name="Wiegand S."/>
            <person name="Jogler M."/>
            <person name="Boedeker C."/>
            <person name="Pinto D."/>
            <person name="Vollmers J."/>
            <person name="Rivas-Marin E."/>
            <person name="Kohn T."/>
            <person name="Peeters S.H."/>
            <person name="Heuer A."/>
            <person name="Rast P."/>
            <person name="Oberbeckmann S."/>
            <person name="Bunk B."/>
            <person name="Jeske O."/>
            <person name="Meyerdierks A."/>
            <person name="Storesund J.E."/>
            <person name="Kallscheuer N."/>
            <person name="Luecker S."/>
            <person name="Lage O.M."/>
            <person name="Pohl T."/>
            <person name="Merkel B.J."/>
            <person name="Hornburger P."/>
            <person name="Mueller R.-W."/>
            <person name="Bruemmer F."/>
            <person name="Labrenz M."/>
            <person name="Spormann A.M."/>
            <person name="Op den Camp H."/>
            <person name="Overmann J."/>
            <person name="Amann R."/>
            <person name="Jetten M.S.M."/>
            <person name="Mascher T."/>
            <person name="Medema M.H."/>
            <person name="Devos D.P."/>
            <person name="Kaster A.-K."/>
            <person name="Ovreas L."/>
            <person name="Rohde M."/>
            <person name="Galperin M.Y."/>
            <person name="Jogler C."/>
        </authorList>
    </citation>
    <scope>NUCLEOTIDE SEQUENCE [LARGE SCALE GENOMIC DNA]</scope>
    <source>
        <strain evidence="5 6">Pan189</strain>
    </source>
</reference>
<dbReference type="KEGG" id="svp:Pan189_32760"/>
<keyword evidence="6" id="KW-1185">Reference proteome</keyword>
<dbReference type="OrthoDB" id="9790037at2"/>
<feature type="repeat" description="TPR" evidence="3">
    <location>
        <begin position="333"/>
        <end position="366"/>
    </location>
</feature>
<dbReference type="InterPro" id="IPR011990">
    <property type="entry name" value="TPR-like_helical_dom_sf"/>
</dbReference>
<dbReference type="InterPro" id="IPR019734">
    <property type="entry name" value="TPR_rpt"/>
</dbReference>
<sequence length="482" mass="53682" precursor="true">MCNVSACARSCCLHAAALAAISFGLLETQYAFAQTRNAPPAAENPNRDAEQAYQRGEFDRVVELTDSRLRRQPKDDVAYYLRGSAKIEQGLRSGEADSVREGIADAREAIRLRGRELVIYYLPYLYGMTNLSIIEERDDHAEVAVQIAEQTVGRAGIKPEEKANLLYQKGLALSYLKKQDEAVAAFDEAIRLNPKMLAAFTALADLYARSEQPVKAKAAFDRAVRSFPDNPLVYNNRGMFLQQQDELDAAVADFTRALELDRNFFYAYTNRGYTLLKQNQVSAAEADFNSSLKLNSRQPMVYGFRGTAYLAQGEFQKSIDDHRRAVSMVSKSAVAHADLGFAYFFAGDFKRAIESFDTARELEPGFKHLLPWKIEALRALGQQPEPTGSDFAESLAQSPDQRDWVDSLINFEFGRISSEELLAAVGGDAKTNPPQSAEAHYFIGRKLLRDGQTAAAKAEFQKTLSTNQQHLSAYRGAKFALQ</sequence>
<evidence type="ECO:0000256" key="4">
    <source>
        <dbReference type="SAM" id="SignalP"/>
    </source>
</evidence>
<dbReference type="InterPro" id="IPR013105">
    <property type="entry name" value="TPR_2"/>
</dbReference>
<dbReference type="SMART" id="SM00028">
    <property type="entry name" value="TPR"/>
    <property type="match status" value="7"/>
</dbReference>
<feature type="repeat" description="TPR" evidence="3">
    <location>
        <begin position="231"/>
        <end position="264"/>
    </location>
</feature>